<keyword evidence="3" id="KW-1185">Reference proteome</keyword>
<dbReference type="Proteomes" id="UP001445335">
    <property type="component" value="Unassembled WGS sequence"/>
</dbReference>
<accession>A0AAW1RF20</accession>
<sequence>MQHDHGKYDDWVFVDHVERLSAEASAAEVREKAALKRAEAAEAQANAAVAERNRAVQRYDTLASASKERCAALQQGVAPVLHALAAGLKLVAKAAAPLPM</sequence>
<dbReference type="AlphaFoldDB" id="A0AAW1RF20"/>
<keyword evidence="1" id="KW-0175">Coiled coil</keyword>
<dbReference type="EMBL" id="JALJOU010000044">
    <property type="protein sequence ID" value="KAK9831881.1"/>
    <property type="molecule type" value="Genomic_DNA"/>
</dbReference>
<evidence type="ECO:0000313" key="2">
    <source>
        <dbReference type="EMBL" id="KAK9831881.1"/>
    </source>
</evidence>
<reference evidence="2 3" key="1">
    <citation type="journal article" date="2024" name="Nat. Commun.">
        <title>Phylogenomics reveals the evolutionary origins of lichenization in chlorophyte algae.</title>
        <authorList>
            <person name="Puginier C."/>
            <person name="Libourel C."/>
            <person name="Otte J."/>
            <person name="Skaloud P."/>
            <person name="Haon M."/>
            <person name="Grisel S."/>
            <person name="Petersen M."/>
            <person name="Berrin J.G."/>
            <person name="Delaux P.M."/>
            <person name="Dal Grande F."/>
            <person name="Keller J."/>
        </authorList>
    </citation>
    <scope>NUCLEOTIDE SEQUENCE [LARGE SCALE GENOMIC DNA]</scope>
    <source>
        <strain evidence="2 3">SAG 245.80</strain>
    </source>
</reference>
<evidence type="ECO:0000313" key="3">
    <source>
        <dbReference type="Proteomes" id="UP001445335"/>
    </source>
</evidence>
<evidence type="ECO:0000256" key="1">
    <source>
        <dbReference type="SAM" id="Coils"/>
    </source>
</evidence>
<organism evidence="2 3">
    <name type="scientific">Elliptochloris bilobata</name>
    <dbReference type="NCBI Taxonomy" id="381761"/>
    <lineage>
        <taxon>Eukaryota</taxon>
        <taxon>Viridiplantae</taxon>
        <taxon>Chlorophyta</taxon>
        <taxon>core chlorophytes</taxon>
        <taxon>Trebouxiophyceae</taxon>
        <taxon>Trebouxiophyceae incertae sedis</taxon>
        <taxon>Elliptochloris clade</taxon>
        <taxon>Elliptochloris</taxon>
    </lineage>
</organism>
<proteinExistence type="predicted"/>
<gene>
    <name evidence="2" type="ORF">WJX81_005083</name>
</gene>
<feature type="coiled-coil region" evidence="1">
    <location>
        <begin position="24"/>
        <end position="58"/>
    </location>
</feature>
<name>A0AAW1RF20_9CHLO</name>
<protein>
    <submittedName>
        <fullName evidence="2">Uncharacterized protein</fullName>
    </submittedName>
</protein>
<comment type="caution">
    <text evidence="2">The sequence shown here is derived from an EMBL/GenBank/DDBJ whole genome shotgun (WGS) entry which is preliminary data.</text>
</comment>